<dbReference type="Proteomes" id="UP001057402">
    <property type="component" value="Chromosome 12"/>
</dbReference>
<sequence>MQGLRRRLSQEEIEERRLKGLCFGCNEPFNRNHKCSKRQLFSLVVEELEEEVESEEELTNGLAAVEDEGMKVTLHALNGDVGEGAQTMKLCGLFGRRVLHVLVDSGSTHNFVDDSVVKGLHFTAEVIPPVQVLVADGRKLCSNRMLKQFEWEMQGHTFSADFYVLSLQGCEMILGVKWLTQLGDIIWNFQSSRMAFAWAGKEVVLQGNLGDLVGRNCKLARGKNLLKSTVYQLSVLLWNPDPISLRQLTAEDSSDSAVQSVLEEFADKVRITELPVHKDRILGAVDGYTKVLKGTGVIGKCADINESQDHEDGKELHGGDGRRGFEKSLEFVCWDLSFDLDDAQNEYNVQVGSPSIVLKSDIVARFSLSDPAFFLLAFIACTTSVAFASLVVAAVPMLYAMGRAATSLAKLADTAREELPSQMAATIWLGNYQEIAEGVNKSAQAVQAAEAENRKIGSYAREQTMSIIQERASLPVISLQPAVMGATKKTSMAVGQATKSFINMISQGEFRPEIDDEVDEDF</sequence>
<name>A0ACB9L110_9MYRT</name>
<evidence type="ECO:0000313" key="2">
    <source>
        <dbReference type="Proteomes" id="UP001057402"/>
    </source>
</evidence>
<dbReference type="EMBL" id="CM042891">
    <property type="protein sequence ID" value="KAI4303037.1"/>
    <property type="molecule type" value="Genomic_DNA"/>
</dbReference>
<reference evidence="2" key="1">
    <citation type="journal article" date="2023" name="Front. Plant Sci.">
        <title>Chromosomal-level genome assembly of Melastoma candidum provides insights into trichome evolution.</title>
        <authorList>
            <person name="Zhong Y."/>
            <person name="Wu W."/>
            <person name="Sun C."/>
            <person name="Zou P."/>
            <person name="Liu Y."/>
            <person name="Dai S."/>
            <person name="Zhou R."/>
        </authorList>
    </citation>
    <scope>NUCLEOTIDE SEQUENCE [LARGE SCALE GENOMIC DNA]</scope>
</reference>
<comment type="caution">
    <text evidence="1">The sequence shown here is derived from an EMBL/GenBank/DDBJ whole genome shotgun (WGS) entry which is preliminary data.</text>
</comment>
<accession>A0ACB9L110</accession>
<proteinExistence type="predicted"/>
<evidence type="ECO:0000313" key="1">
    <source>
        <dbReference type="EMBL" id="KAI4303037.1"/>
    </source>
</evidence>
<keyword evidence="2" id="KW-1185">Reference proteome</keyword>
<organism evidence="1 2">
    <name type="scientific">Melastoma candidum</name>
    <dbReference type="NCBI Taxonomy" id="119954"/>
    <lineage>
        <taxon>Eukaryota</taxon>
        <taxon>Viridiplantae</taxon>
        <taxon>Streptophyta</taxon>
        <taxon>Embryophyta</taxon>
        <taxon>Tracheophyta</taxon>
        <taxon>Spermatophyta</taxon>
        <taxon>Magnoliopsida</taxon>
        <taxon>eudicotyledons</taxon>
        <taxon>Gunneridae</taxon>
        <taxon>Pentapetalae</taxon>
        <taxon>rosids</taxon>
        <taxon>malvids</taxon>
        <taxon>Myrtales</taxon>
        <taxon>Melastomataceae</taxon>
        <taxon>Melastomatoideae</taxon>
        <taxon>Melastomateae</taxon>
        <taxon>Melastoma</taxon>
    </lineage>
</organism>
<gene>
    <name evidence="1" type="ORF">MLD38_038717</name>
</gene>
<protein>
    <submittedName>
        <fullName evidence="1">Uncharacterized protein</fullName>
    </submittedName>
</protein>